<comment type="similarity">
    <text evidence="2">Belongs to the CorA metal ion transporter (MIT) (TC 1.A.35) family.</text>
</comment>
<evidence type="ECO:0000313" key="8">
    <source>
        <dbReference type="EMBL" id="WEA57783.1"/>
    </source>
</evidence>
<comment type="subcellular location">
    <subcellularLocation>
        <location evidence="1">Membrane</location>
        <topology evidence="1">Multi-pass membrane protein</topology>
    </subcellularLocation>
</comment>
<dbReference type="EMBL" id="CP021474">
    <property type="protein sequence ID" value="ARW20353.1"/>
    <property type="molecule type" value="Genomic_DNA"/>
</dbReference>
<evidence type="ECO:0000256" key="6">
    <source>
        <dbReference type="SAM" id="Phobius"/>
    </source>
</evidence>
<evidence type="ECO:0000256" key="5">
    <source>
        <dbReference type="ARBA" id="ARBA00023136"/>
    </source>
</evidence>
<keyword evidence="4 6" id="KW-1133">Transmembrane helix</keyword>
<dbReference type="InterPro" id="IPR045861">
    <property type="entry name" value="CorA_cytoplasmic_dom"/>
</dbReference>
<evidence type="ECO:0000256" key="3">
    <source>
        <dbReference type="ARBA" id="ARBA00022692"/>
    </source>
</evidence>
<dbReference type="CDD" id="cd12827">
    <property type="entry name" value="EcCorA_ZntB-like_u2"/>
    <property type="match status" value="1"/>
</dbReference>
<evidence type="ECO:0000313" key="10">
    <source>
        <dbReference type="Proteomes" id="UP001214131"/>
    </source>
</evidence>
<keyword evidence="3 6" id="KW-0812">Transmembrane</keyword>
<accession>A0A0Q0U8B4</accession>
<dbReference type="RefSeq" id="WP_002832808.1">
    <property type="nucleotide sequence ID" value="NZ_BEWQ01000006.1"/>
</dbReference>
<proteinExistence type="inferred from homology"/>
<reference evidence="7 9" key="1">
    <citation type="submission" date="2017-05" db="EMBL/GenBank/DDBJ databases">
        <title>Genome sequence of Pediococcus pentosaceus strain SRCM100892.</title>
        <authorList>
            <person name="Cho S.H."/>
        </authorList>
    </citation>
    <scope>NUCLEOTIDE SEQUENCE [LARGE SCALE GENOMIC DNA]</scope>
    <source>
        <strain evidence="7 9">SRCM100892</strain>
    </source>
</reference>
<gene>
    <name evidence="8" type="ORF">PWB86_02665</name>
    <name evidence="7" type="ORF">S100892_01810</name>
</gene>
<dbReference type="GO" id="GO:0016020">
    <property type="term" value="C:membrane"/>
    <property type="evidence" value="ECO:0007669"/>
    <property type="project" value="UniProtKB-SubCell"/>
</dbReference>
<dbReference type="SUPFAM" id="SSF143865">
    <property type="entry name" value="CorA soluble domain-like"/>
    <property type="match status" value="1"/>
</dbReference>
<accession>A0A8G1E5J1</accession>
<dbReference type="GeneID" id="33061811"/>
<evidence type="ECO:0000256" key="1">
    <source>
        <dbReference type="ARBA" id="ARBA00004141"/>
    </source>
</evidence>
<dbReference type="Gene3D" id="3.30.460.20">
    <property type="entry name" value="CorA soluble domain-like"/>
    <property type="match status" value="1"/>
</dbReference>
<reference evidence="8 10" key="2">
    <citation type="submission" date="2023-02" db="EMBL/GenBank/DDBJ databases">
        <title>Comparative genomics and fermentation flavor characterization of five lactic acid bacteria reveal flavor biosynthesis metabolic pathways in fermented muskmelon puree.</title>
        <authorList>
            <person name="Yuan L."/>
            <person name="Li M."/>
            <person name="Xu X."/>
            <person name="Lao F."/>
            <person name="Wu J."/>
        </authorList>
    </citation>
    <scope>NUCLEOTIDE SEQUENCE [LARGE SCALE GENOMIC DNA]</scope>
    <source>
        <strain evidence="8 10">Ca-4</strain>
    </source>
</reference>
<evidence type="ECO:0000313" key="9">
    <source>
        <dbReference type="Proteomes" id="UP000196118"/>
    </source>
</evidence>
<evidence type="ECO:0000256" key="2">
    <source>
        <dbReference type="ARBA" id="ARBA00009765"/>
    </source>
</evidence>
<dbReference type="InterPro" id="IPR047199">
    <property type="entry name" value="CorA-like"/>
</dbReference>
<evidence type="ECO:0000313" key="7">
    <source>
        <dbReference type="EMBL" id="ARW20353.1"/>
    </source>
</evidence>
<evidence type="ECO:0000256" key="4">
    <source>
        <dbReference type="ARBA" id="ARBA00022989"/>
    </source>
</evidence>
<dbReference type="Gene3D" id="1.20.58.340">
    <property type="entry name" value="Magnesium transport protein CorA, transmembrane region"/>
    <property type="match status" value="2"/>
</dbReference>
<dbReference type="PANTHER" id="PTHR47891:SF1">
    <property type="entry name" value="CORA-MAGNESIUM AND COBALT TRANSPORTER"/>
    <property type="match status" value="1"/>
</dbReference>
<dbReference type="GO" id="GO:0046873">
    <property type="term" value="F:metal ion transmembrane transporter activity"/>
    <property type="evidence" value="ECO:0007669"/>
    <property type="project" value="InterPro"/>
</dbReference>
<feature type="transmembrane region" description="Helical" evidence="6">
    <location>
        <begin position="284"/>
        <end position="304"/>
    </location>
</feature>
<feature type="transmembrane region" description="Helical" evidence="6">
    <location>
        <begin position="253"/>
        <end position="272"/>
    </location>
</feature>
<dbReference type="EMBL" id="CP118739">
    <property type="protein sequence ID" value="WEA57783.1"/>
    <property type="molecule type" value="Genomic_DNA"/>
</dbReference>
<dbReference type="Proteomes" id="UP001214131">
    <property type="component" value="Chromosome"/>
</dbReference>
<keyword evidence="5 6" id="KW-0472">Membrane</keyword>
<dbReference type="InterPro" id="IPR045863">
    <property type="entry name" value="CorA_TM1_TM2"/>
</dbReference>
<sequence>MLKVTKKSDDFSWIQVSNPSTLELQTLVKTYHATSEALSYAIDKNERARAEIDEPNNIFLIIFHALSANLKEGVQTEPAAFMFLPKALVVFTHDSTHYVNKLLDRNVKTLIRKNSDPNFEFNNSFMVNAVFNTIYELTIRFNDAVSRINFDRQEIQNKFKTRLNHNGIQSMLQLETSLIYLLTSLKSNTSLLNSMLRMPNLKLTKGQRTRLEEIVIESEQSQEMAQLSSDIIEQVSKSYSDILDNNLNNTMKFLTILSIILAVPNIVFGFYGQNVSLPMANTPWSWTLTILISFALILIVYLIANWSNFFKK</sequence>
<dbReference type="InterPro" id="IPR002523">
    <property type="entry name" value="MgTranspt_CorA/ZnTranspt_ZntB"/>
</dbReference>
<dbReference type="SUPFAM" id="SSF144083">
    <property type="entry name" value="Magnesium transport protein CorA, transmembrane region"/>
    <property type="match status" value="1"/>
</dbReference>
<dbReference type="AlphaFoldDB" id="A0A0Q0U8B4"/>
<protein>
    <submittedName>
        <fullName evidence="7">Magnesium transport protein CorA</fullName>
    </submittedName>
    <submittedName>
        <fullName evidence="8">Magnesium transporter CorA family protein</fullName>
    </submittedName>
</protein>
<name>A0A0Q0U8B4_PEDPE</name>
<dbReference type="Proteomes" id="UP000196118">
    <property type="component" value="Chromosome"/>
</dbReference>
<organism evidence="7 9">
    <name type="scientific">Pediococcus pentosaceus</name>
    <dbReference type="NCBI Taxonomy" id="1255"/>
    <lineage>
        <taxon>Bacteria</taxon>
        <taxon>Bacillati</taxon>
        <taxon>Bacillota</taxon>
        <taxon>Bacilli</taxon>
        <taxon>Lactobacillales</taxon>
        <taxon>Lactobacillaceae</taxon>
        <taxon>Pediococcus</taxon>
    </lineage>
</organism>
<dbReference type="OMA" id="EAVRMEY"/>
<dbReference type="PANTHER" id="PTHR47891">
    <property type="entry name" value="TRANSPORTER-RELATED"/>
    <property type="match status" value="1"/>
</dbReference>
<dbReference type="Pfam" id="PF01544">
    <property type="entry name" value="CorA"/>
    <property type="match status" value="1"/>
</dbReference>